<protein>
    <submittedName>
        <fullName evidence="1">PAN domain-containing protein</fullName>
    </submittedName>
</protein>
<dbReference type="Gene3D" id="2.10.50.10">
    <property type="entry name" value="Tumor Necrosis Factor Receptor, subunit A, domain 2"/>
    <property type="match status" value="2"/>
</dbReference>
<dbReference type="EMBL" id="AHZU02000307">
    <property type="protein sequence ID" value="KFG46072.1"/>
    <property type="molecule type" value="Genomic_DNA"/>
</dbReference>
<reference evidence="1 2" key="1">
    <citation type="submission" date="2014-02" db="EMBL/GenBank/DDBJ databases">
        <authorList>
            <person name="Sibley D."/>
            <person name="Venepally P."/>
            <person name="Karamycheva S."/>
            <person name="Hadjithomas M."/>
            <person name="Khan A."/>
            <person name="Brunk B."/>
            <person name="Roos D."/>
            <person name="Caler E."/>
            <person name="Lorenzi H."/>
        </authorList>
    </citation>
    <scope>NUCLEOTIDE SEQUENCE [LARGE SCALE GENOMIC DNA]</scope>
    <source>
        <strain evidence="1 2">GAB2-2007-GAL-DOM2</strain>
    </source>
</reference>
<evidence type="ECO:0000313" key="2">
    <source>
        <dbReference type="Proteomes" id="UP000028837"/>
    </source>
</evidence>
<gene>
    <name evidence="1" type="ORF">TGDOM2_235183A</name>
</gene>
<dbReference type="SMART" id="SM01411">
    <property type="entry name" value="Ephrin_rec_like"/>
    <property type="match status" value="14"/>
</dbReference>
<proteinExistence type="predicted"/>
<dbReference type="Proteomes" id="UP000028837">
    <property type="component" value="Unassembled WGS sequence"/>
</dbReference>
<dbReference type="VEuPathDB" id="ToxoDB:TGDOM2_235183A"/>
<name>A0A086KNV4_TOXGO</name>
<accession>A0A086KNV4</accession>
<dbReference type="SUPFAM" id="SSF57184">
    <property type="entry name" value="Growth factor receptor domain"/>
    <property type="match status" value="5"/>
</dbReference>
<dbReference type="PANTHER" id="PTHR47236">
    <property type="entry name" value="GENE, 32742-RELATED-RELATED"/>
    <property type="match status" value="1"/>
</dbReference>
<dbReference type="InterPro" id="IPR009030">
    <property type="entry name" value="Growth_fac_rcpt_cys_sf"/>
</dbReference>
<dbReference type="AlphaFoldDB" id="A0A086KNV4"/>
<sequence>MHGSAITSASGAIPIRIKNFLKVHSAQSARTGTSPAKGQLVASKQSVAISFPRTTSSRLQLGYFKDQAHLELLDPLTLYDCPPGFAIGEDQQCWEVDRSKYSLGKNAMVCQGGVFHRTLMDRCTPCPPGFSCHVEEKYTSWLTRCQPGSASYLGDAECVKCRAGYFCPGYMEPFWQPPLRRFPGWYESGYQSSTSAEVRKFRLQMQGYCGMGTYGRLYVDVIGRPGEYYATYNSTCATCPPGTFCYDVGIVNFQAYKCPAGHYCLGSDSIPVPCPPGKYNPFRGAMSSNACMTCPDGFDCETLRQKIEPELCPPGFICPFGRKKIACPAGTVNPLPGQSALEQCERCPAGYYCPNKAGKPKPCPSGTYNPFEGASSSTECVPCPLGFQCDTPGAVYYTNRCSAGGYCNAAGASPTLCPEGTWKPGYFGNSLMHCHVCPPGAQCKQGTTAATVEKCPRGSFCSSGLVVSCPPGTFSESSSLRSPQDCAPCEPGNYCPTSAKKAPCPPGHYCPAGQAKPIPCPQGTYTGSTRAKNRQGCLPCTAGHMCPGGTVVPQKCPPGTYLKVETGSDGLRKQEICAPCEPGNSCKDGFPVPCGKGYYSGPGQNDCDECPEGFYCPLEKTTKYLLRVYRCPDSHHCPKTGTGLLPLNVRLRQTMESPSRRLSLLRSRFGARRHLMEPLSSSVPAALSDPVPRKPVPCPKGHFCTRASANAVPCPPGTYNALRGQKDSSACLPVRAGHFCDLGACDSKEGNGQCSKGHYCPEGSTSSKQIPCPSGTYRSTEGARGVSDCWLCKAGDVCSPGSESPTKCPVGSYCPSGGYIPLPCPKGTISDKSGLQKSKDCEKCPAGKYCNKMGATVPTGTCKAGYFCESGATTSTPESFLCPENAFCIDGAETPSSCDDGSFIPWRGAADHNNCVPCPAGMYCKRVDSGPTVVKKCDPGYYCEAGAATPTANAAPAGSYAPEGSVQAFKCLPGTFTDATAQAECKPCAEGKLCSAL</sequence>
<dbReference type="PANTHER" id="PTHR47236:SF4">
    <property type="entry name" value="GENE 9195-RELATED"/>
    <property type="match status" value="1"/>
</dbReference>
<comment type="caution">
    <text evidence="1">The sequence shown here is derived from an EMBL/GenBank/DDBJ whole genome shotgun (WGS) entry which is preliminary data.</text>
</comment>
<feature type="non-terminal residue" evidence="1">
    <location>
        <position position="997"/>
    </location>
</feature>
<organism evidence="1 2">
    <name type="scientific">Toxoplasma gondii GAB2-2007-GAL-DOM2</name>
    <dbReference type="NCBI Taxonomy" id="1130820"/>
    <lineage>
        <taxon>Eukaryota</taxon>
        <taxon>Sar</taxon>
        <taxon>Alveolata</taxon>
        <taxon>Apicomplexa</taxon>
        <taxon>Conoidasida</taxon>
        <taxon>Coccidia</taxon>
        <taxon>Eucoccidiorida</taxon>
        <taxon>Eimeriorina</taxon>
        <taxon>Sarcocystidae</taxon>
        <taxon>Toxoplasma</taxon>
    </lineage>
</organism>
<dbReference type="OrthoDB" id="345093at2759"/>
<evidence type="ECO:0000313" key="1">
    <source>
        <dbReference type="EMBL" id="KFG46072.1"/>
    </source>
</evidence>